<gene>
    <name evidence="1" type="ORF">LQ50_07480</name>
</gene>
<protein>
    <submittedName>
        <fullName evidence="1">Uncharacterized protein</fullName>
    </submittedName>
</protein>
<accession>A0A0B0IDG8</accession>
<organism evidence="1 2">
    <name type="scientific">Halalkalibacter okhensis</name>
    <dbReference type="NCBI Taxonomy" id="333138"/>
    <lineage>
        <taxon>Bacteria</taxon>
        <taxon>Bacillati</taxon>
        <taxon>Bacillota</taxon>
        <taxon>Bacilli</taxon>
        <taxon>Bacillales</taxon>
        <taxon>Bacillaceae</taxon>
        <taxon>Halalkalibacter</taxon>
    </lineage>
</organism>
<evidence type="ECO:0000313" key="2">
    <source>
        <dbReference type="Proteomes" id="UP000030832"/>
    </source>
</evidence>
<dbReference type="EMBL" id="JRJU01000007">
    <property type="protein sequence ID" value="KHF40643.1"/>
    <property type="molecule type" value="Genomic_DNA"/>
</dbReference>
<dbReference type="STRING" id="333138.LQ50_07480"/>
<dbReference type="OrthoDB" id="2886338at2"/>
<reference evidence="1 2" key="1">
    <citation type="submission" date="2014-09" db="EMBL/GenBank/DDBJ databases">
        <title>Genome sequencing and annotation of Bacillus Okhensis strain Kh10-101T.</title>
        <authorList>
            <person name="Prakash J.S."/>
        </authorList>
    </citation>
    <scope>NUCLEOTIDE SEQUENCE [LARGE SCALE GENOMIC DNA]</scope>
    <source>
        <strain evidence="2">Kh10-101T</strain>
    </source>
</reference>
<name>A0A0B0IDG8_9BACI</name>
<proteinExistence type="predicted"/>
<sequence>MKDNPNRGILIGIFICLLLLVLGNCSDSGSYYPDFPQQIETYSNEGRIIPLGDNKIVIYSSWGEITVFEWDEENKTFKWLETFDSFERQQ</sequence>
<evidence type="ECO:0000313" key="1">
    <source>
        <dbReference type="EMBL" id="KHF40643.1"/>
    </source>
</evidence>
<keyword evidence="2" id="KW-1185">Reference proteome</keyword>
<comment type="caution">
    <text evidence="1">The sequence shown here is derived from an EMBL/GenBank/DDBJ whole genome shotgun (WGS) entry which is preliminary data.</text>
</comment>
<dbReference type="eggNOG" id="ENOG5030D6U">
    <property type="taxonomic scope" value="Bacteria"/>
</dbReference>
<dbReference type="RefSeq" id="WP_034627555.1">
    <property type="nucleotide sequence ID" value="NZ_JRJU01000007.1"/>
</dbReference>
<dbReference type="AlphaFoldDB" id="A0A0B0IDG8"/>
<dbReference type="Proteomes" id="UP000030832">
    <property type="component" value="Unassembled WGS sequence"/>
</dbReference>